<gene>
    <name evidence="2" type="primary">cry</name>
    <name evidence="2" type="ORF">SNAT2548_LOCUS16895</name>
</gene>
<reference evidence="2" key="1">
    <citation type="submission" date="2021-02" db="EMBL/GenBank/DDBJ databases">
        <authorList>
            <person name="Dougan E. K."/>
            <person name="Rhodes N."/>
            <person name="Thang M."/>
            <person name="Chan C."/>
        </authorList>
    </citation>
    <scope>NUCLEOTIDE SEQUENCE</scope>
</reference>
<dbReference type="Gene3D" id="3.40.50.12780">
    <property type="entry name" value="N-terminal domain of ligase-like"/>
    <property type="match status" value="1"/>
</dbReference>
<dbReference type="EMBL" id="CAJNDS010002094">
    <property type="protein sequence ID" value="CAE7322406.1"/>
    <property type="molecule type" value="Genomic_DNA"/>
</dbReference>
<dbReference type="AlphaFoldDB" id="A0A812P6B6"/>
<dbReference type="OrthoDB" id="10253115at2759"/>
<feature type="transmembrane region" description="Helical" evidence="1">
    <location>
        <begin position="103"/>
        <end position="125"/>
    </location>
</feature>
<proteinExistence type="predicted"/>
<name>A0A812P6B6_9DINO</name>
<accession>A0A812P6B6</accession>
<organism evidence="2 3">
    <name type="scientific">Symbiodinium natans</name>
    <dbReference type="NCBI Taxonomy" id="878477"/>
    <lineage>
        <taxon>Eukaryota</taxon>
        <taxon>Sar</taxon>
        <taxon>Alveolata</taxon>
        <taxon>Dinophyceae</taxon>
        <taxon>Suessiales</taxon>
        <taxon>Symbiodiniaceae</taxon>
        <taxon>Symbiodinium</taxon>
    </lineage>
</organism>
<protein>
    <submittedName>
        <fullName evidence="2">Cry protein</fullName>
    </submittedName>
</protein>
<keyword evidence="1" id="KW-1133">Transmembrane helix</keyword>
<evidence type="ECO:0000256" key="1">
    <source>
        <dbReference type="SAM" id="Phobius"/>
    </source>
</evidence>
<evidence type="ECO:0000313" key="2">
    <source>
        <dbReference type="EMBL" id="CAE7322406.1"/>
    </source>
</evidence>
<dbReference type="SUPFAM" id="SSF56801">
    <property type="entry name" value="Acetyl-CoA synthetase-like"/>
    <property type="match status" value="1"/>
</dbReference>
<keyword evidence="3" id="KW-1185">Reference proteome</keyword>
<keyword evidence="1" id="KW-0812">Transmembrane</keyword>
<evidence type="ECO:0000313" key="3">
    <source>
        <dbReference type="Proteomes" id="UP000604046"/>
    </source>
</evidence>
<comment type="caution">
    <text evidence="2">The sequence shown here is derived from an EMBL/GenBank/DDBJ whole genome shotgun (WGS) entry which is preliminary data.</text>
</comment>
<sequence>MRREHQGNLSILELLMADSLPRLISARVQSRDFLFGLPTIQSFTVESRAQPRGPLVLNPELQDIASTRLGYWSSTKALTNGEAIDAMGAAAQRRLSITDKDRVLVSITLCHAFGIGSAVGSAWLAGAAVVLPGASGIRGCGSPSQRAEATLTTLASQRCSLLFADVHTLKALPDPGDKDLTALRGGVCKVGSGADFLEEVKEAKLGPNGELKPLQYAGVPIIALGKK</sequence>
<dbReference type="InterPro" id="IPR042099">
    <property type="entry name" value="ANL_N_sf"/>
</dbReference>
<keyword evidence="1" id="KW-0472">Membrane</keyword>
<dbReference type="Proteomes" id="UP000604046">
    <property type="component" value="Unassembled WGS sequence"/>
</dbReference>